<comment type="subcellular location">
    <subcellularLocation>
        <location evidence="8">Cell membrane</location>
        <topology evidence="8">Multi-pass membrane protein</topology>
    </subcellularLocation>
</comment>
<evidence type="ECO:0000313" key="9">
    <source>
        <dbReference type="EMBL" id="ASN04059.1"/>
    </source>
</evidence>
<dbReference type="HAMAP" id="MF_01521">
    <property type="entry name" value="MntP_pump"/>
    <property type="match status" value="1"/>
</dbReference>
<dbReference type="Proteomes" id="UP000204391">
    <property type="component" value="Chromosome"/>
</dbReference>
<keyword evidence="1 8" id="KW-0813">Transport</keyword>
<evidence type="ECO:0000256" key="5">
    <source>
        <dbReference type="ARBA" id="ARBA00023065"/>
    </source>
</evidence>
<dbReference type="PANTHER" id="PTHR35529:SF1">
    <property type="entry name" value="MANGANESE EFFLUX PUMP MNTP-RELATED"/>
    <property type="match status" value="1"/>
</dbReference>
<dbReference type="InterPro" id="IPR003810">
    <property type="entry name" value="Mntp/YtaF"/>
</dbReference>
<feature type="transmembrane region" description="Helical" evidence="8">
    <location>
        <begin position="73"/>
        <end position="93"/>
    </location>
</feature>
<keyword evidence="10" id="KW-1185">Reference proteome</keyword>
<evidence type="ECO:0000256" key="1">
    <source>
        <dbReference type="ARBA" id="ARBA00022448"/>
    </source>
</evidence>
<gene>
    <name evidence="8" type="primary">mntP</name>
    <name evidence="9" type="ORF">CFK40_03100</name>
</gene>
<dbReference type="AlphaFoldDB" id="A0A221M8V0"/>
<proteinExistence type="inferred from homology"/>
<evidence type="ECO:0000256" key="8">
    <source>
        <dbReference type="HAMAP-Rule" id="MF_01521"/>
    </source>
</evidence>
<protein>
    <recommendedName>
        <fullName evidence="8">Putative manganese efflux pump MntP</fullName>
    </recommendedName>
</protein>
<keyword evidence="6 8" id="KW-0472">Membrane</keyword>
<keyword evidence="3 8" id="KW-0812">Transmembrane</keyword>
<evidence type="ECO:0000256" key="3">
    <source>
        <dbReference type="ARBA" id="ARBA00022692"/>
    </source>
</evidence>
<dbReference type="InterPro" id="IPR022929">
    <property type="entry name" value="Put_MntP"/>
</dbReference>
<evidence type="ECO:0000256" key="4">
    <source>
        <dbReference type="ARBA" id="ARBA00022989"/>
    </source>
</evidence>
<feature type="transmembrane region" description="Helical" evidence="8">
    <location>
        <begin position="40"/>
        <end position="61"/>
    </location>
</feature>
<dbReference type="Pfam" id="PF02659">
    <property type="entry name" value="Mntp"/>
    <property type="match status" value="1"/>
</dbReference>
<feature type="transmembrane region" description="Helical" evidence="8">
    <location>
        <begin position="162"/>
        <end position="183"/>
    </location>
</feature>
<feature type="transmembrane region" description="Helical" evidence="8">
    <location>
        <begin position="6"/>
        <end position="28"/>
    </location>
</feature>
<evidence type="ECO:0000313" key="10">
    <source>
        <dbReference type="Proteomes" id="UP000204391"/>
    </source>
</evidence>
<keyword evidence="4 8" id="KW-1133">Transmembrane helix</keyword>
<organism evidence="9 10">
    <name type="scientific">Virgibacillus necropolis</name>
    <dbReference type="NCBI Taxonomy" id="163877"/>
    <lineage>
        <taxon>Bacteria</taxon>
        <taxon>Bacillati</taxon>
        <taxon>Bacillota</taxon>
        <taxon>Bacilli</taxon>
        <taxon>Bacillales</taxon>
        <taxon>Bacillaceae</taxon>
        <taxon>Virgibacillus</taxon>
    </lineage>
</organism>
<sequence length="184" mass="19604">MIEEHVGEFVSLVFMAFALGMDAFSVSLGMGMQLIRLKRIAYIGIVIGVFHMIMPFIGIMLGKAISGQIGDVTVFIGSLLLIVIGTQMFFSAFNHEAKKIIQPTGIGLILFAISVSLDSFSVGLSLGMSGVKTFIALLLFGGASMVLTWAGMILGKKVHGFLGVYSEMLGGAILCVFGLLLLFN</sequence>
<evidence type="ECO:0000256" key="7">
    <source>
        <dbReference type="ARBA" id="ARBA00023211"/>
    </source>
</evidence>
<feature type="transmembrane region" description="Helical" evidence="8">
    <location>
        <begin position="105"/>
        <end position="128"/>
    </location>
</feature>
<feature type="transmembrane region" description="Helical" evidence="8">
    <location>
        <begin position="134"/>
        <end position="155"/>
    </location>
</feature>
<dbReference type="EMBL" id="CP022437">
    <property type="protein sequence ID" value="ASN04059.1"/>
    <property type="molecule type" value="Genomic_DNA"/>
</dbReference>
<accession>A0A221M8V0</accession>
<comment type="similarity">
    <text evidence="8">Belongs to the MntP (TC 9.B.29) family.</text>
</comment>
<dbReference type="KEGG" id="vne:CFK40_03100"/>
<keyword evidence="2 8" id="KW-1003">Cell membrane</keyword>
<reference evidence="9 10" key="1">
    <citation type="journal article" date="2003" name="Int. J. Syst. Evol. Microbiol.">
        <title>Virgibacillus carmonensis sp. nov., Virgibacillus necropolis sp. nov. and Virgibacillus picturae sp. nov., three novel species isolated from deteriorated mural paintings, transfer of the species of the genus salibacillus to Virgibacillus, as Virgibacillus marismortui comb. nov. and Virgibacillus salexigens comb. nov., and emended description of the genus Virgibacillus.</title>
        <authorList>
            <person name="Heyrman J."/>
            <person name="Logan N.A."/>
            <person name="Busse H.J."/>
            <person name="Balcaen A."/>
            <person name="Lebbe L."/>
            <person name="Rodriguez-Diaz M."/>
            <person name="Swings J."/>
            <person name="De Vos P."/>
        </authorList>
    </citation>
    <scope>NUCLEOTIDE SEQUENCE [LARGE SCALE GENOMIC DNA]</scope>
    <source>
        <strain evidence="9 10">LMG 19488</strain>
    </source>
</reference>
<dbReference type="GO" id="GO:0005886">
    <property type="term" value="C:plasma membrane"/>
    <property type="evidence" value="ECO:0007669"/>
    <property type="project" value="UniProtKB-SubCell"/>
</dbReference>
<dbReference type="OrthoDB" id="1679700at2"/>
<evidence type="ECO:0000256" key="6">
    <source>
        <dbReference type="ARBA" id="ARBA00023136"/>
    </source>
</evidence>
<dbReference type="RefSeq" id="WP_089530629.1">
    <property type="nucleotide sequence ID" value="NZ_CP022437.1"/>
</dbReference>
<comment type="function">
    <text evidence="8">Probably functions as a manganese efflux pump.</text>
</comment>
<keyword evidence="7 8" id="KW-0464">Manganese</keyword>
<dbReference type="PANTHER" id="PTHR35529">
    <property type="entry name" value="MANGANESE EFFLUX PUMP MNTP-RELATED"/>
    <property type="match status" value="1"/>
</dbReference>
<evidence type="ECO:0000256" key="2">
    <source>
        <dbReference type="ARBA" id="ARBA00022475"/>
    </source>
</evidence>
<keyword evidence="5 8" id="KW-0406">Ion transport</keyword>
<dbReference type="GO" id="GO:0005384">
    <property type="term" value="F:manganese ion transmembrane transporter activity"/>
    <property type="evidence" value="ECO:0007669"/>
    <property type="project" value="UniProtKB-UniRule"/>
</dbReference>
<name>A0A221M8V0_9BACI</name>